<evidence type="ECO:0000256" key="1">
    <source>
        <dbReference type="SAM" id="MobiDB-lite"/>
    </source>
</evidence>
<accession>A0A6F8PYF6</accession>
<evidence type="ECO:0000313" key="4">
    <source>
        <dbReference type="EMBL" id="BBP47028.1"/>
    </source>
</evidence>
<keyword evidence="5" id="KW-1185">Reference proteome</keyword>
<feature type="signal peptide" evidence="2">
    <location>
        <begin position="1"/>
        <end position="20"/>
    </location>
</feature>
<dbReference type="PANTHER" id="PTHR44119:SF4">
    <property type="entry name" value="AEROBIC COBALTOCHELATASE SUBUNIT COBN"/>
    <property type="match status" value="1"/>
</dbReference>
<feature type="chain" id="PRO_5026018670" evidence="2">
    <location>
        <begin position="21"/>
        <end position="1310"/>
    </location>
</feature>
<evidence type="ECO:0000259" key="3">
    <source>
        <dbReference type="Pfam" id="PF02514"/>
    </source>
</evidence>
<dbReference type="PANTHER" id="PTHR44119">
    <property type="entry name" value="MAGNESIUM-CHELATASE SUBUNIT CHLH, CHLOROPLASTIC"/>
    <property type="match status" value="1"/>
</dbReference>
<dbReference type="EMBL" id="AP021889">
    <property type="protein sequence ID" value="BBP47028.1"/>
    <property type="molecule type" value="Genomic_DNA"/>
</dbReference>
<feature type="region of interest" description="Disordered" evidence="1">
    <location>
        <begin position="1242"/>
        <end position="1283"/>
    </location>
</feature>
<dbReference type="KEGG" id="tse:THMIRHAS_24010"/>
<dbReference type="NCBIfam" id="NF004644">
    <property type="entry name" value="PRK05989.2-2"/>
    <property type="match status" value="1"/>
</dbReference>
<organism evidence="4 5">
    <name type="scientific">Thiosulfatimonas sediminis</name>
    <dbReference type="NCBI Taxonomy" id="2675054"/>
    <lineage>
        <taxon>Bacteria</taxon>
        <taxon>Pseudomonadati</taxon>
        <taxon>Pseudomonadota</taxon>
        <taxon>Gammaproteobacteria</taxon>
        <taxon>Thiotrichales</taxon>
        <taxon>Piscirickettsiaceae</taxon>
        <taxon>Thiosulfatimonas</taxon>
    </lineage>
</organism>
<dbReference type="CDD" id="cd10150">
    <property type="entry name" value="CobN_like"/>
    <property type="match status" value="1"/>
</dbReference>
<feature type="domain" description="CobN/magnesium chelatase" evidence="3">
    <location>
        <begin position="126"/>
        <end position="1193"/>
    </location>
</feature>
<name>A0A6F8PYF6_9GAMM</name>
<feature type="compositionally biased region" description="Low complexity" evidence="1">
    <location>
        <begin position="1242"/>
        <end position="1268"/>
    </location>
</feature>
<keyword evidence="2" id="KW-0732">Signal</keyword>
<reference evidence="5" key="1">
    <citation type="submission" date="2019-11" db="EMBL/GenBank/DDBJ databases">
        <title>Isolation and characterization of two novel species in the genus Thiomicrorhabdus.</title>
        <authorList>
            <person name="Mochizuki J."/>
            <person name="Kojima H."/>
            <person name="Fukui M."/>
        </authorList>
    </citation>
    <scope>NUCLEOTIDE SEQUENCE [LARGE SCALE GENOMIC DNA]</scope>
    <source>
        <strain evidence="5">aks77</strain>
    </source>
</reference>
<dbReference type="RefSeq" id="WP_173274105.1">
    <property type="nucleotide sequence ID" value="NZ_AP021889.1"/>
</dbReference>
<gene>
    <name evidence="4" type="ORF">THMIRHAS_24010</name>
</gene>
<feature type="compositionally biased region" description="Polar residues" evidence="1">
    <location>
        <begin position="1269"/>
        <end position="1281"/>
    </location>
</feature>
<evidence type="ECO:0000313" key="5">
    <source>
        <dbReference type="Proteomes" id="UP000501726"/>
    </source>
</evidence>
<evidence type="ECO:0000256" key="2">
    <source>
        <dbReference type="SAM" id="SignalP"/>
    </source>
</evidence>
<protein>
    <submittedName>
        <fullName evidence="4">Cobaltochelatase subunit CobN</fullName>
    </submittedName>
</protein>
<dbReference type="Pfam" id="PF02514">
    <property type="entry name" value="CobN-Mg_chel"/>
    <property type="match status" value="1"/>
</dbReference>
<sequence>MSRFLSFVVLFCLFSFPMLANAQQKVVFFTTDSFLQGKYDMIVQAAKEVGVTVNQFNVERTDVKVLASAAEQSDLLLYEVMGSNDQSKMSQVLNSISKSLPQKRMELRYISHQGSGIPADQQEQIWLYFKNAGYENMRRMFTYIDAKIFDNADANVLPYVEFPEYGLYHPKRPTHVFKTASEYLEWYQTEYPKTQGKPVIGLMFHHAMLGSMDTDHLNEAIRLVEDRGAIALPFYVQLNKVGSLKAAMDKGNNRPYYDVLIAFTSMNHKQNRQQYEDFGAPVMLGMTWRAGDTQDWRENPVGLNPALMPFYYVPKEYAGLTDNLMVSAVENGRTTSIPEQMESMINKALNLTQLQYKANANKKIALMYWNYPPGEKNMAASFMNIPLSMQQIEQVMANEGYQVTPSSEQGLIDAVGEIQRPFYRDNALEPLLATDKAELMPMADYKNWFARLPQKIREEVTFRWGQPEESPMHIIKDGQSYFVIPRIMNGNLMTLPQPPRGRRGEDAEKSIYHDMRLPLNHYYMAVYLYVREHFKADALIHLGTHGSQEWLPGKEQSLSVHDYPLIPLGDIPVLYPYSVDVVGEGTQAKRRGRATLISYQTPAFTPAGLHEGLQPIHDLVHEYQLLDDGAVKAQTENNLISVTGDDIMGDLGLDAAAAKQDFPVFLQKVHDYLHAIAKHTQPIGLHTFGTNPKPEERVLTVMQILGEAYYAELGIDDTSELFAVEYSKIKQSLPYRYLADVLIDQKPIPTEASEVMVSMLERAKQHYDDLSQTRELANLIKGLNGRYIETSIGGDPIRMPDASPTGRNFYSFDPQKVPTQSAWESGKKALNELIAAHKKAEGKFPQKLAFTMWSGETMRHLGMMEAQILYALGVQPIWDKGGKVEGVELISREELGRPRIDIMVSAAGLYRDHFPNVMVHIANAVALVAEEQEADNVVRQHAQELLKALQAKGFSGKQASNMAVTRIFSQEQGNYGVNLEDATLASDTWEDESKLYDLFLKPMQHAYGPNQDEWGDKHAKVNLFAEQLKGVDATVFSRSSNLYGFLNSACPFEYVGGLNLAARAVNGESPQLYISDMTNPTETKLTTGESYLAMELQTRYFHPGWLKSMQAEGYSGAVELLKGVNNFWGWNVMDPSMVRADQWQEFHEVYIKDKYELDMKQWFEESNPTAMAQIAERMLEAIRKDYWEASEQTKKELVQVYQELAEKYDVHTDNQTFKAYVAELSAGYGLSAAAAPDAAASAAEPAAMQAPEQPESSEATEPTETLETVQGQKMQQQQPNEQDPIDQPKWWLLLLAFLAAGALRQIYLRR</sequence>
<dbReference type="InterPro" id="IPR003672">
    <property type="entry name" value="CobN/Mg_chltase"/>
</dbReference>
<proteinExistence type="predicted"/>
<dbReference type="Proteomes" id="UP000501726">
    <property type="component" value="Chromosome"/>
</dbReference>